<evidence type="ECO:0000256" key="5">
    <source>
        <dbReference type="ARBA" id="ARBA00038359"/>
    </source>
</evidence>
<dbReference type="AlphaFoldDB" id="A0A8H6N9U5"/>
<keyword evidence="2 7" id="KW-0812">Transmembrane</keyword>
<feature type="region of interest" description="Disordered" evidence="6">
    <location>
        <begin position="326"/>
        <end position="345"/>
    </location>
</feature>
<dbReference type="PANTHER" id="PTHR33048:SF108">
    <property type="entry name" value="INTEGRAL MEMBRANE PROTEIN"/>
    <property type="match status" value="1"/>
</dbReference>
<feature type="transmembrane region" description="Helical" evidence="7">
    <location>
        <begin position="109"/>
        <end position="130"/>
    </location>
</feature>
<comment type="similarity">
    <text evidence="5">Belongs to the SAT4 family.</text>
</comment>
<evidence type="ECO:0000313" key="10">
    <source>
        <dbReference type="Proteomes" id="UP000654918"/>
    </source>
</evidence>
<evidence type="ECO:0000259" key="8">
    <source>
        <dbReference type="Pfam" id="PF20684"/>
    </source>
</evidence>
<feature type="region of interest" description="Disordered" evidence="6">
    <location>
        <begin position="1"/>
        <end position="22"/>
    </location>
</feature>
<dbReference type="InterPro" id="IPR049326">
    <property type="entry name" value="Rhodopsin_dom_fungi"/>
</dbReference>
<keyword evidence="3 7" id="KW-1133">Transmembrane helix</keyword>
<feature type="transmembrane region" description="Helical" evidence="7">
    <location>
        <begin position="190"/>
        <end position="214"/>
    </location>
</feature>
<evidence type="ECO:0000256" key="3">
    <source>
        <dbReference type="ARBA" id="ARBA00022989"/>
    </source>
</evidence>
<name>A0A8H6N9U5_9PEZI</name>
<dbReference type="Proteomes" id="UP000654918">
    <property type="component" value="Unassembled WGS sequence"/>
</dbReference>
<dbReference type="GO" id="GO:0016853">
    <property type="term" value="F:isomerase activity"/>
    <property type="evidence" value="ECO:0007669"/>
    <property type="project" value="UniProtKB-KW"/>
</dbReference>
<evidence type="ECO:0000256" key="4">
    <source>
        <dbReference type="ARBA" id="ARBA00023136"/>
    </source>
</evidence>
<organism evidence="9 10">
    <name type="scientific">Colletotrichum plurivorum</name>
    <dbReference type="NCBI Taxonomy" id="2175906"/>
    <lineage>
        <taxon>Eukaryota</taxon>
        <taxon>Fungi</taxon>
        <taxon>Dikarya</taxon>
        <taxon>Ascomycota</taxon>
        <taxon>Pezizomycotina</taxon>
        <taxon>Sordariomycetes</taxon>
        <taxon>Hypocreomycetidae</taxon>
        <taxon>Glomerellales</taxon>
        <taxon>Glomerellaceae</taxon>
        <taxon>Colletotrichum</taxon>
        <taxon>Colletotrichum orchidearum species complex</taxon>
    </lineage>
</organism>
<feature type="transmembrane region" description="Helical" evidence="7">
    <location>
        <begin position="142"/>
        <end position="162"/>
    </location>
</feature>
<dbReference type="PANTHER" id="PTHR33048">
    <property type="entry name" value="PTH11-LIKE INTEGRAL MEMBRANE PROTEIN (AFU_ORTHOLOGUE AFUA_5G11245)"/>
    <property type="match status" value="1"/>
</dbReference>
<evidence type="ECO:0000256" key="6">
    <source>
        <dbReference type="SAM" id="MobiDB-lite"/>
    </source>
</evidence>
<dbReference type="InterPro" id="IPR052337">
    <property type="entry name" value="SAT4-like"/>
</dbReference>
<evidence type="ECO:0000313" key="9">
    <source>
        <dbReference type="EMBL" id="KAF6824731.1"/>
    </source>
</evidence>
<dbReference type="EMBL" id="WIGO01000187">
    <property type="protein sequence ID" value="KAF6824731.1"/>
    <property type="molecule type" value="Genomic_DNA"/>
</dbReference>
<evidence type="ECO:0000256" key="2">
    <source>
        <dbReference type="ARBA" id="ARBA00022692"/>
    </source>
</evidence>
<feature type="transmembrane region" description="Helical" evidence="7">
    <location>
        <begin position="32"/>
        <end position="52"/>
    </location>
</feature>
<comment type="subcellular location">
    <subcellularLocation>
        <location evidence="1">Membrane</location>
        <topology evidence="1">Multi-pass membrane protein</topology>
    </subcellularLocation>
</comment>
<accession>A0A8H6N9U5</accession>
<comment type="caution">
    <text evidence="9">The sequence shown here is derived from an EMBL/GenBank/DDBJ whole genome shotgun (WGS) entry which is preliminary data.</text>
</comment>
<proteinExistence type="inferred from homology"/>
<protein>
    <submittedName>
        <fullName evidence="9">3-beta hydroxysteroid dehydrogenase isomerase family protein</fullName>
    </submittedName>
</protein>
<keyword evidence="10" id="KW-1185">Reference proteome</keyword>
<evidence type="ECO:0000256" key="1">
    <source>
        <dbReference type="ARBA" id="ARBA00004141"/>
    </source>
</evidence>
<keyword evidence="4 7" id="KW-0472">Membrane</keyword>
<gene>
    <name evidence="9" type="ORF">CPLU01_10680</name>
</gene>
<feature type="transmembrane region" description="Helical" evidence="7">
    <location>
        <begin position="226"/>
        <end position="245"/>
    </location>
</feature>
<dbReference type="Pfam" id="PF20684">
    <property type="entry name" value="Fung_rhodopsin"/>
    <property type="match status" value="1"/>
</dbReference>
<feature type="domain" description="Rhodopsin" evidence="8">
    <location>
        <begin position="49"/>
        <end position="288"/>
    </location>
</feature>
<sequence>MANDAGPVGAFPPPPGKVPNFDQPEDLGRTTLVIALAAMTGIVTIVFGLRTYAKVALTPQWFMEDSTVAERWQFLWIPYMSTVFVMAQYGEGYHEWEVTKEAYKQILRWLYVGSILYCPAAYFTKATLLLLEARVFAVYEKVARGVSIFVLALPIAYTPIMIMKALVCLPVQAAWDSDVRPAQCLNQRKIFISDMCLGLLIDIVILVLPIPLTFSLRMPVRTKVKVVALLSAGGAATGVSIFRLYKSIQFLKPADKTEGFVLLDITTALELAIGLVCACVPNINLLVSNMLDYREHPNRPRTASSEVRKRSKRLSSDAFVTDISVEQAPQRGRQDLPKQTVSTKSTMLTSTADDEIWCYSTRATSVDGRREGWLTNREGDKGVADVEADLGQMNAALEARRDWEEVWNKSLPPDRGRNGRRS</sequence>
<reference evidence="9" key="1">
    <citation type="journal article" date="2020" name="Phytopathology">
        <title>Genome Sequence Resources of Colletotrichum truncatum, C. plurivorum, C. musicola, and C. sojae: Four Species Pathogenic to Soybean (Glycine max).</title>
        <authorList>
            <person name="Rogerio F."/>
            <person name="Boufleur T.R."/>
            <person name="Ciampi-Guillardi M."/>
            <person name="Sukno S.A."/>
            <person name="Thon M.R."/>
            <person name="Massola Junior N.S."/>
            <person name="Baroncelli R."/>
        </authorList>
    </citation>
    <scope>NUCLEOTIDE SEQUENCE</scope>
    <source>
        <strain evidence="9">LFN00145</strain>
    </source>
</reference>
<dbReference type="GO" id="GO:0016020">
    <property type="term" value="C:membrane"/>
    <property type="evidence" value="ECO:0007669"/>
    <property type="project" value="UniProtKB-SubCell"/>
</dbReference>
<evidence type="ECO:0000256" key="7">
    <source>
        <dbReference type="SAM" id="Phobius"/>
    </source>
</evidence>
<feature type="region of interest" description="Disordered" evidence="6">
    <location>
        <begin position="401"/>
        <end position="422"/>
    </location>
</feature>
<keyword evidence="9" id="KW-0413">Isomerase</keyword>